<dbReference type="AlphaFoldDB" id="A0A7S9DVP3"/>
<keyword evidence="3" id="KW-1185">Reference proteome</keyword>
<proteinExistence type="predicted"/>
<dbReference type="Gene3D" id="2.40.160.10">
    <property type="entry name" value="Porin"/>
    <property type="match status" value="1"/>
</dbReference>
<dbReference type="InterPro" id="IPR010870">
    <property type="entry name" value="Porin_O/P"/>
</dbReference>
<keyword evidence="1" id="KW-0732">Signal</keyword>
<accession>A0A7S9DVP3</accession>
<dbReference type="KEGG" id="smaa:IT774_10775"/>
<evidence type="ECO:0000313" key="3">
    <source>
        <dbReference type="Proteomes" id="UP000595095"/>
    </source>
</evidence>
<organism evidence="2 3">
    <name type="scientific">Salinimonas marina</name>
    <dbReference type="NCBI Taxonomy" id="2785918"/>
    <lineage>
        <taxon>Bacteria</taxon>
        <taxon>Pseudomonadati</taxon>
        <taxon>Pseudomonadota</taxon>
        <taxon>Gammaproteobacteria</taxon>
        <taxon>Alteromonadales</taxon>
        <taxon>Alteromonadaceae</taxon>
        <taxon>Alteromonas/Salinimonas group</taxon>
        <taxon>Salinimonas</taxon>
    </lineage>
</organism>
<reference evidence="2 3" key="1">
    <citation type="submission" date="2020-11" db="EMBL/GenBank/DDBJ databases">
        <title>Complete genome sequence for Salinimonas sp. strain G2-b.</title>
        <authorList>
            <person name="Park S.-J."/>
        </authorList>
    </citation>
    <scope>NUCLEOTIDE SEQUENCE [LARGE SCALE GENOMIC DNA]</scope>
    <source>
        <strain evidence="2 3">G2-b</strain>
    </source>
</reference>
<dbReference type="Proteomes" id="UP000595095">
    <property type="component" value="Chromosome"/>
</dbReference>
<dbReference type="EMBL" id="CP064795">
    <property type="protein sequence ID" value="QPG04697.1"/>
    <property type="molecule type" value="Genomic_DNA"/>
</dbReference>
<dbReference type="Pfam" id="PF07396">
    <property type="entry name" value="Porin_O_P"/>
    <property type="match status" value="1"/>
</dbReference>
<name>A0A7S9DVP3_9ALTE</name>
<feature type="signal peptide" evidence="1">
    <location>
        <begin position="1"/>
        <end position="23"/>
    </location>
</feature>
<evidence type="ECO:0000313" key="2">
    <source>
        <dbReference type="EMBL" id="QPG04697.1"/>
    </source>
</evidence>
<evidence type="ECO:0000256" key="1">
    <source>
        <dbReference type="SAM" id="SignalP"/>
    </source>
</evidence>
<gene>
    <name evidence="2" type="ORF">IT774_10775</name>
</gene>
<dbReference type="RefSeq" id="WP_195809790.1">
    <property type="nucleotide sequence ID" value="NZ_CP064795.1"/>
</dbReference>
<feature type="chain" id="PRO_5032739090" evidence="1">
    <location>
        <begin position="24"/>
        <end position="392"/>
    </location>
</feature>
<sequence length="392" mass="44604">MLKTKLSLCACALLSLSSYTANANDEDHLFPYGKGIQFGDESSFASAKINARAQMRYTNAYDSDPREADDFLSDTDRTINVNRSRLKVKGHLYQPWFKYFSQFEVGDGYFIDYGIAIEKYKALSFKVGQWKLDYSRERSISSGKQHLVDRSIVNKMFTIDRHNAAAVYGRLNEGTMADFNYWAGVGSGTGRGNSLSGPGDPLYYGRFQWNPLGGGVELTTADIDRHKEPALSVGFARALVEGDYSRFSSSGGSQLPRWEETEALTKVRQYTFDLSYMYQGFSAEAEYHDKIVSSENVSDLTLDGYYVQAGYFLNEIIDWWPKQLEVAGRYATYTSHRDGVERKNEEQSFGVNYFIAGHYNKVSVDFTQFDLHALDNNTYDDNRVRVQWDISF</sequence>
<protein>
    <submittedName>
        <fullName evidence="2">Porin</fullName>
    </submittedName>
</protein>
<dbReference type="SUPFAM" id="SSF56935">
    <property type="entry name" value="Porins"/>
    <property type="match status" value="1"/>
</dbReference>
<dbReference type="InterPro" id="IPR023614">
    <property type="entry name" value="Porin_dom_sf"/>
</dbReference>